<proteinExistence type="predicted"/>
<protein>
    <submittedName>
        <fullName evidence="2">Uncharacterized protein</fullName>
    </submittedName>
</protein>
<reference evidence="3" key="1">
    <citation type="submission" date="2018-07" db="EMBL/GenBank/DDBJ databases">
        <title>Genome sequence of Erythrobacter strain YH-07, an antagonistic bacterium isolated from Yellow Sea.</title>
        <authorList>
            <person name="Tang T."/>
            <person name="Liu Q."/>
            <person name="Sun X."/>
        </authorList>
    </citation>
    <scope>NUCLEOTIDE SEQUENCE [LARGE SCALE GENOMIC DNA]</scope>
    <source>
        <strain evidence="3">YH-07</strain>
    </source>
</reference>
<dbReference type="OrthoDB" id="7391639at2"/>
<accession>A0A345YB40</accession>
<dbReference type="KEGG" id="err:DVR09_01305"/>
<keyword evidence="1" id="KW-0472">Membrane</keyword>
<organism evidence="2 3">
    <name type="scientific">Erythrobacter aureus</name>
    <dbReference type="NCBI Taxonomy" id="2182384"/>
    <lineage>
        <taxon>Bacteria</taxon>
        <taxon>Pseudomonadati</taxon>
        <taxon>Pseudomonadota</taxon>
        <taxon>Alphaproteobacteria</taxon>
        <taxon>Sphingomonadales</taxon>
        <taxon>Erythrobacteraceae</taxon>
        <taxon>Erythrobacter/Porphyrobacter group</taxon>
        <taxon>Erythrobacter</taxon>
    </lineage>
</organism>
<gene>
    <name evidence="2" type="ORF">DVR09_01305</name>
</gene>
<sequence>MNAAMVENPASKGDLAKRLSSYWKMEGANVVILPAIMVALAGGQVGPLALFALVPMCGLLLVGTLYWRAKLAQLQGQDTLRPTLRTVKKWRRPLFIATILAVLGVIGALIEPGIARSRGDFWVAFAAALLAALEYVNYYHRQLQHFDHWADFTRLFSGRGFRKSQMRRDLERAGLA</sequence>
<feature type="transmembrane region" description="Helical" evidence="1">
    <location>
        <begin position="48"/>
        <end position="67"/>
    </location>
</feature>
<keyword evidence="1" id="KW-1133">Transmembrane helix</keyword>
<dbReference type="EMBL" id="CP031357">
    <property type="protein sequence ID" value="AXK41142.1"/>
    <property type="molecule type" value="Genomic_DNA"/>
</dbReference>
<dbReference type="AlphaFoldDB" id="A0A345YB40"/>
<feature type="transmembrane region" description="Helical" evidence="1">
    <location>
        <begin position="121"/>
        <end position="139"/>
    </location>
</feature>
<evidence type="ECO:0000313" key="3">
    <source>
        <dbReference type="Proteomes" id="UP000254508"/>
    </source>
</evidence>
<feature type="transmembrane region" description="Helical" evidence="1">
    <location>
        <begin position="94"/>
        <end position="115"/>
    </location>
</feature>
<name>A0A345YB40_9SPHN</name>
<keyword evidence="1" id="KW-0812">Transmembrane</keyword>
<evidence type="ECO:0000256" key="1">
    <source>
        <dbReference type="SAM" id="Phobius"/>
    </source>
</evidence>
<dbReference type="Proteomes" id="UP000254508">
    <property type="component" value="Chromosome"/>
</dbReference>
<feature type="transmembrane region" description="Helical" evidence="1">
    <location>
        <begin position="21"/>
        <end position="42"/>
    </location>
</feature>
<evidence type="ECO:0000313" key="2">
    <source>
        <dbReference type="EMBL" id="AXK41142.1"/>
    </source>
</evidence>
<keyword evidence="3" id="KW-1185">Reference proteome</keyword>